<sequence length="67" mass="7162">MLSALILLLNLGGAVALKICSFNIKSFGESKISKPDVLDIIVEVTTEHRIPGQPGTRTVSSPRQSTL</sequence>
<accession>A0A672RSM8</accession>
<feature type="chain" id="PRO_5025566872" evidence="1">
    <location>
        <begin position="17"/>
        <end position="67"/>
    </location>
</feature>
<dbReference type="InParanoid" id="A0A672RSM8"/>
<reference evidence="2" key="1">
    <citation type="submission" date="2025-08" db="UniProtKB">
        <authorList>
            <consortium name="Ensembl"/>
        </authorList>
    </citation>
    <scope>IDENTIFICATION</scope>
</reference>
<evidence type="ECO:0000313" key="2">
    <source>
        <dbReference type="Ensembl" id="ENSSGRP00000091969.1"/>
    </source>
</evidence>
<proteinExistence type="predicted"/>
<keyword evidence="3" id="KW-1185">Reference proteome</keyword>
<dbReference type="Proteomes" id="UP000472262">
    <property type="component" value="Unassembled WGS sequence"/>
</dbReference>
<feature type="signal peptide" evidence="1">
    <location>
        <begin position="1"/>
        <end position="16"/>
    </location>
</feature>
<protein>
    <submittedName>
        <fullName evidence="2">Uncharacterized protein</fullName>
    </submittedName>
</protein>
<evidence type="ECO:0000313" key="3">
    <source>
        <dbReference type="Proteomes" id="UP000472262"/>
    </source>
</evidence>
<keyword evidence="1" id="KW-0732">Signal</keyword>
<organism evidence="2 3">
    <name type="scientific">Sinocyclocheilus grahami</name>
    <name type="common">Dianchi golden-line fish</name>
    <name type="synonym">Barbus grahami</name>
    <dbReference type="NCBI Taxonomy" id="75366"/>
    <lineage>
        <taxon>Eukaryota</taxon>
        <taxon>Metazoa</taxon>
        <taxon>Chordata</taxon>
        <taxon>Craniata</taxon>
        <taxon>Vertebrata</taxon>
        <taxon>Euteleostomi</taxon>
        <taxon>Actinopterygii</taxon>
        <taxon>Neopterygii</taxon>
        <taxon>Teleostei</taxon>
        <taxon>Ostariophysi</taxon>
        <taxon>Cypriniformes</taxon>
        <taxon>Cyprinidae</taxon>
        <taxon>Cyprininae</taxon>
        <taxon>Sinocyclocheilus</taxon>
    </lineage>
</organism>
<dbReference type="Ensembl" id="ENSSGRT00000097890.1">
    <property type="protein sequence ID" value="ENSSGRP00000091969.1"/>
    <property type="gene ID" value="ENSSGRG00000046089.1"/>
</dbReference>
<evidence type="ECO:0000256" key="1">
    <source>
        <dbReference type="SAM" id="SignalP"/>
    </source>
</evidence>
<dbReference type="AlphaFoldDB" id="A0A672RSM8"/>
<name>A0A672RSM8_SINGR</name>
<reference evidence="2" key="2">
    <citation type="submission" date="2025-09" db="UniProtKB">
        <authorList>
            <consortium name="Ensembl"/>
        </authorList>
    </citation>
    <scope>IDENTIFICATION</scope>
</reference>